<evidence type="ECO:0000313" key="2">
    <source>
        <dbReference type="Proteomes" id="UP001168972"/>
    </source>
</evidence>
<evidence type="ECO:0000313" key="1">
    <source>
        <dbReference type="EMBL" id="KAK0158075.1"/>
    </source>
</evidence>
<keyword evidence="2" id="KW-1185">Reference proteome</keyword>
<protein>
    <submittedName>
        <fullName evidence="1">Uncharacterized protein</fullName>
    </submittedName>
</protein>
<dbReference type="EMBL" id="JAQQBR010001967">
    <property type="protein sequence ID" value="KAK0158075.1"/>
    <property type="molecule type" value="Genomic_DNA"/>
</dbReference>
<accession>A0AA39C5Y4</accession>
<feature type="non-terminal residue" evidence="1">
    <location>
        <position position="289"/>
    </location>
</feature>
<reference evidence="1" key="2">
    <citation type="submission" date="2023-03" db="EMBL/GenBank/DDBJ databases">
        <authorList>
            <person name="Inwood S.N."/>
            <person name="Skelly J.G."/>
            <person name="Guhlin J."/>
            <person name="Harrop T.W.R."/>
            <person name="Goldson S.G."/>
            <person name="Dearden P.K."/>
        </authorList>
    </citation>
    <scope>NUCLEOTIDE SEQUENCE</scope>
    <source>
        <strain evidence="1">Lincoln</strain>
        <tissue evidence="1">Whole body</tissue>
    </source>
</reference>
<organism evidence="1 2">
    <name type="scientific">Microctonus hyperodae</name>
    <name type="common">Parasitoid wasp</name>
    <dbReference type="NCBI Taxonomy" id="165561"/>
    <lineage>
        <taxon>Eukaryota</taxon>
        <taxon>Metazoa</taxon>
        <taxon>Ecdysozoa</taxon>
        <taxon>Arthropoda</taxon>
        <taxon>Hexapoda</taxon>
        <taxon>Insecta</taxon>
        <taxon>Pterygota</taxon>
        <taxon>Neoptera</taxon>
        <taxon>Endopterygota</taxon>
        <taxon>Hymenoptera</taxon>
        <taxon>Apocrita</taxon>
        <taxon>Ichneumonoidea</taxon>
        <taxon>Braconidae</taxon>
        <taxon>Euphorinae</taxon>
        <taxon>Microctonus</taxon>
    </lineage>
</organism>
<name>A0AA39C5Y4_MICHY</name>
<proteinExistence type="predicted"/>
<reference evidence="1" key="1">
    <citation type="journal article" date="2023" name="bioRxiv">
        <title>Scaffold-level genome assemblies of two parasitoid biocontrol wasps reveal the parthenogenesis mechanism and an associated novel virus.</title>
        <authorList>
            <person name="Inwood S."/>
            <person name="Skelly J."/>
            <person name="Guhlin J."/>
            <person name="Harrop T."/>
            <person name="Goldson S."/>
            <person name="Dearden P."/>
        </authorList>
    </citation>
    <scope>NUCLEOTIDE SEQUENCE</scope>
    <source>
        <strain evidence="1">Lincoln</strain>
        <tissue evidence="1">Whole body</tissue>
    </source>
</reference>
<sequence length="289" mass="33267">GKSKKYVDLGAPLQPYMIVVGETLTKPSEFYVCVDKLMHKLLNEDLKPKFHYIVLYPHIMKLLGPLKFYSSIRFEAKHKKLKDTAKVTTSRRNPAHTLAIKLQYQLCFRLLSTHGFTARFIAGPVIAEELNFLEEYNEFKKISPPDFGDEVLCVSWVELNGTMYQNGIYLRQNIDSLDLRSPSLIGKQIVTLFPAEDLDCYYIPSIREVNSTDKKSYAAKGKLLNRYRNDQSSYEEFSNKKTNECIATSSSKKKKISINNIEGQKDTELLECKKWLQSNVTSWESVKSH</sequence>
<gene>
    <name evidence="1" type="ORF">PV327_011161</name>
</gene>
<dbReference type="Proteomes" id="UP001168972">
    <property type="component" value="Unassembled WGS sequence"/>
</dbReference>
<comment type="caution">
    <text evidence="1">The sequence shown here is derived from an EMBL/GenBank/DDBJ whole genome shotgun (WGS) entry which is preliminary data.</text>
</comment>
<dbReference type="AlphaFoldDB" id="A0AA39C5Y4"/>